<dbReference type="InterPro" id="IPR025665">
    <property type="entry name" value="Beta-barrel_OMP_2"/>
</dbReference>
<reference evidence="3" key="1">
    <citation type="submission" date="2021-01" db="EMBL/GenBank/DDBJ databases">
        <title>Marivirga sp. nov., isolated from intertidal surface sediments.</title>
        <authorList>
            <person name="Zhang M."/>
        </authorList>
    </citation>
    <scope>NUCLEOTIDE SEQUENCE</scope>
    <source>
        <strain evidence="3">SM1354</strain>
    </source>
</reference>
<protein>
    <submittedName>
        <fullName evidence="3">PorT family protein</fullName>
    </submittedName>
</protein>
<dbReference type="EMBL" id="JAERQG010000001">
    <property type="protein sequence ID" value="MBL0764986.1"/>
    <property type="molecule type" value="Genomic_DNA"/>
</dbReference>
<gene>
    <name evidence="3" type="ORF">JKP34_06965</name>
</gene>
<proteinExistence type="predicted"/>
<accession>A0A937AE14</accession>
<dbReference type="Pfam" id="PF13568">
    <property type="entry name" value="OMP_b-brl_2"/>
    <property type="match status" value="1"/>
</dbReference>
<dbReference type="AlphaFoldDB" id="A0A937AE14"/>
<comment type="caution">
    <text evidence="3">The sequence shown here is derived from an EMBL/GenBank/DDBJ whole genome shotgun (WGS) entry which is preliminary data.</text>
</comment>
<sequence length="191" mass="21047">MLKRILFICSAFMFFAVTSNAQIFTIGPKVGVSNTSMKLSDAVNEYESGDAKYSYHAGAFARITIASFYVQPELYFNSVKGEYVSTDGTGQTYEFNKNKVDLPVLFGWKLGPLRLNAGPVASFNTNTDIDSNQPVEQYKSAIFAYQAGVGLDISKITLDLRYEGNFSDQGSVGNGEFKVNQLLFSLGFKLL</sequence>
<keyword evidence="1" id="KW-0732">Signal</keyword>
<organism evidence="3 4">
    <name type="scientific">Marivirga atlantica</name>
    <dbReference type="NCBI Taxonomy" id="1548457"/>
    <lineage>
        <taxon>Bacteria</taxon>
        <taxon>Pseudomonadati</taxon>
        <taxon>Bacteroidota</taxon>
        <taxon>Cytophagia</taxon>
        <taxon>Cytophagales</taxon>
        <taxon>Marivirgaceae</taxon>
        <taxon>Marivirga</taxon>
    </lineage>
</organism>
<dbReference type="Proteomes" id="UP000642920">
    <property type="component" value="Unassembled WGS sequence"/>
</dbReference>
<keyword evidence="4" id="KW-1185">Reference proteome</keyword>
<evidence type="ECO:0000313" key="4">
    <source>
        <dbReference type="Proteomes" id="UP000642920"/>
    </source>
</evidence>
<evidence type="ECO:0000256" key="1">
    <source>
        <dbReference type="SAM" id="SignalP"/>
    </source>
</evidence>
<feature type="domain" description="Outer membrane protein beta-barrel" evidence="2">
    <location>
        <begin position="21"/>
        <end position="168"/>
    </location>
</feature>
<feature type="chain" id="PRO_5037451606" evidence="1">
    <location>
        <begin position="22"/>
        <end position="191"/>
    </location>
</feature>
<evidence type="ECO:0000313" key="3">
    <source>
        <dbReference type="EMBL" id="MBL0764986.1"/>
    </source>
</evidence>
<dbReference type="RefSeq" id="WP_201919072.1">
    <property type="nucleotide sequence ID" value="NZ_JAERQG010000001.1"/>
</dbReference>
<feature type="signal peptide" evidence="1">
    <location>
        <begin position="1"/>
        <end position="21"/>
    </location>
</feature>
<evidence type="ECO:0000259" key="2">
    <source>
        <dbReference type="Pfam" id="PF13568"/>
    </source>
</evidence>
<name>A0A937AE14_9BACT</name>